<proteinExistence type="predicted"/>
<organism evidence="1 2">
    <name type="scientific">[Clostridium] symbiosum ATCC 14940</name>
    <dbReference type="NCBI Taxonomy" id="411472"/>
    <lineage>
        <taxon>Bacteria</taxon>
        <taxon>Bacillati</taxon>
        <taxon>Bacillota</taxon>
        <taxon>Clostridia</taxon>
        <taxon>Lachnospirales</taxon>
        <taxon>Lachnospiraceae</taxon>
        <taxon>Otoolea</taxon>
    </lineage>
</organism>
<evidence type="ECO:0000313" key="2">
    <source>
        <dbReference type="Proteomes" id="UP000016491"/>
    </source>
</evidence>
<protein>
    <submittedName>
        <fullName evidence="1">Uncharacterized protein</fullName>
    </submittedName>
</protein>
<accession>A0ABC9U447</accession>
<dbReference type="AlphaFoldDB" id="A0ABC9U447"/>
<comment type="caution">
    <text evidence="1">The sequence shown here is derived from an EMBL/GenBank/DDBJ whole genome shotgun (WGS) entry which is preliminary data.</text>
</comment>
<reference evidence="1 2" key="1">
    <citation type="submission" date="2013-07" db="EMBL/GenBank/DDBJ databases">
        <authorList>
            <person name="Weinstock G."/>
            <person name="Sodergren E."/>
            <person name="Wylie T."/>
            <person name="Fulton L."/>
            <person name="Fulton R."/>
            <person name="Fronick C."/>
            <person name="O'Laughlin M."/>
            <person name="Godfrey J."/>
            <person name="Miner T."/>
            <person name="Herter B."/>
            <person name="Appelbaum E."/>
            <person name="Cordes M."/>
            <person name="Lek S."/>
            <person name="Wollam A."/>
            <person name="Pepin K.H."/>
            <person name="Palsikar V.B."/>
            <person name="Mitreva M."/>
            <person name="Wilson R.K."/>
        </authorList>
    </citation>
    <scope>NUCLEOTIDE SEQUENCE [LARGE SCALE GENOMIC DNA]</scope>
    <source>
        <strain evidence="1 2">ATCC 14940</strain>
    </source>
</reference>
<name>A0ABC9U447_CLOSY</name>
<evidence type="ECO:0000313" key="1">
    <source>
        <dbReference type="EMBL" id="ERI80742.1"/>
    </source>
</evidence>
<dbReference type="Proteomes" id="UP000016491">
    <property type="component" value="Unassembled WGS sequence"/>
</dbReference>
<dbReference type="EMBL" id="AWSU01000004">
    <property type="protein sequence ID" value="ERI80742.1"/>
    <property type="molecule type" value="Genomic_DNA"/>
</dbReference>
<sequence>MKIRDSRPPKDSRTILTYIDNRYILYIDNLYMEVIYGVR</sequence>
<gene>
    <name evidence="1" type="ORF">CLOSYM_00053</name>
</gene>